<evidence type="ECO:0000313" key="2">
    <source>
        <dbReference type="Proteomes" id="UP001645039"/>
    </source>
</evidence>
<name>A0ABR9F5N2_9GAMM</name>
<gene>
    <name evidence="1" type="ORF">EI168_17105</name>
</gene>
<sequence length="97" mass="11178">MAHLANSNWFQNLDQERQKKRACKQFTVALAQSTQLNMKAHDLVLSVHLGQPLHFSNVEALEKWVEEQLEKEEMEADQAALELLSNKLHNQLSELIV</sequence>
<accession>A0ABR9F5N2</accession>
<evidence type="ECO:0000313" key="1">
    <source>
        <dbReference type="EMBL" id="MBE0401803.1"/>
    </source>
</evidence>
<proteinExistence type="predicted"/>
<dbReference type="Proteomes" id="UP001645039">
    <property type="component" value="Unassembled WGS sequence"/>
</dbReference>
<keyword evidence="2" id="KW-1185">Reference proteome</keyword>
<protein>
    <submittedName>
        <fullName evidence="1">Uncharacterized protein</fullName>
    </submittedName>
</protein>
<dbReference type="EMBL" id="RRZD01000027">
    <property type="protein sequence ID" value="MBE0401803.1"/>
    <property type="molecule type" value="Genomic_DNA"/>
</dbReference>
<comment type="caution">
    <text evidence="1">The sequence shown here is derived from an EMBL/GenBank/DDBJ whole genome shotgun (WGS) entry which is preliminary data.</text>
</comment>
<organism evidence="1 2">
    <name type="scientific">Halomonas casei</name>
    <dbReference type="NCBI Taxonomy" id="2742613"/>
    <lineage>
        <taxon>Bacteria</taxon>
        <taxon>Pseudomonadati</taxon>
        <taxon>Pseudomonadota</taxon>
        <taxon>Gammaproteobacteria</taxon>
        <taxon>Oceanospirillales</taxon>
        <taxon>Halomonadaceae</taxon>
        <taxon>Halomonas</taxon>
    </lineage>
</organism>
<dbReference type="RefSeq" id="WP_192536276.1">
    <property type="nucleotide sequence ID" value="NZ_RRZD01000027.1"/>
</dbReference>
<reference evidence="1 2" key="1">
    <citation type="submission" date="2020-07" db="EMBL/GenBank/DDBJ databases">
        <title>Halophilic bacteria isolated from french cheeses.</title>
        <authorList>
            <person name="Kothe C.I."/>
            <person name="Farah-Kraiem B."/>
            <person name="Renault P."/>
            <person name="Dridi B."/>
        </authorList>
    </citation>
    <scope>NUCLEOTIDE SEQUENCE [LARGE SCALE GENOMIC DNA]</scope>
    <source>
        <strain evidence="1 2">FME1</strain>
    </source>
</reference>